<name>W4FTS6_APHAT</name>
<reference evidence="1" key="1">
    <citation type="submission" date="2013-12" db="EMBL/GenBank/DDBJ databases">
        <title>The Genome Sequence of Aphanomyces astaci APO3.</title>
        <authorList>
            <consortium name="The Broad Institute Genomics Platform"/>
            <person name="Russ C."/>
            <person name="Tyler B."/>
            <person name="van West P."/>
            <person name="Dieguez-Uribeondo J."/>
            <person name="Young S.K."/>
            <person name="Zeng Q."/>
            <person name="Gargeya S."/>
            <person name="Fitzgerald M."/>
            <person name="Abouelleil A."/>
            <person name="Alvarado L."/>
            <person name="Chapman S.B."/>
            <person name="Gainer-Dewar J."/>
            <person name="Goldberg J."/>
            <person name="Griggs A."/>
            <person name="Gujja S."/>
            <person name="Hansen M."/>
            <person name="Howarth C."/>
            <person name="Imamovic A."/>
            <person name="Ireland A."/>
            <person name="Larimer J."/>
            <person name="McCowan C."/>
            <person name="Murphy C."/>
            <person name="Pearson M."/>
            <person name="Poon T.W."/>
            <person name="Priest M."/>
            <person name="Roberts A."/>
            <person name="Saif S."/>
            <person name="Shea T."/>
            <person name="Sykes S."/>
            <person name="Wortman J."/>
            <person name="Nusbaum C."/>
            <person name="Birren B."/>
        </authorList>
    </citation>
    <scope>NUCLEOTIDE SEQUENCE [LARGE SCALE GENOMIC DNA]</scope>
    <source>
        <strain evidence="1">APO3</strain>
    </source>
</reference>
<dbReference type="EMBL" id="KI913163">
    <property type="protein sequence ID" value="ETV70910.1"/>
    <property type="molecule type" value="Genomic_DNA"/>
</dbReference>
<dbReference type="VEuPathDB" id="FungiDB:H257_13665"/>
<sequence>MEKSTGILLLSEVSQLPSTTVMTNHIGCAGHPQLVHHDQLESASGSGFCRVPQCPWSGLVHAVGRRRTCASRYCTSMMAYSCIDLRRIDGAVIPLGALKRQNMDGNRAAHVHLGTGLDYNEYVIFNPAQTRMRFLVAINFCFDV</sequence>
<proteinExistence type="predicted"/>
<accession>W4FTS6</accession>
<gene>
    <name evidence="1" type="ORF">H257_13665</name>
</gene>
<dbReference type="OrthoDB" id="429950at2759"/>
<dbReference type="RefSeq" id="XP_009839573.1">
    <property type="nucleotide sequence ID" value="XM_009841271.1"/>
</dbReference>
<organism evidence="1">
    <name type="scientific">Aphanomyces astaci</name>
    <name type="common">Crayfish plague agent</name>
    <dbReference type="NCBI Taxonomy" id="112090"/>
    <lineage>
        <taxon>Eukaryota</taxon>
        <taxon>Sar</taxon>
        <taxon>Stramenopiles</taxon>
        <taxon>Oomycota</taxon>
        <taxon>Saprolegniomycetes</taxon>
        <taxon>Saprolegniales</taxon>
        <taxon>Verrucalvaceae</taxon>
        <taxon>Aphanomyces</taxon>
    </lineage>
</organism>
<dbReference type="GeneID" id="20815661"/>
<protein>
    <submittedName>
        <fullName evidence="1">Uncharacterized protein</fullName>
    </submittedName>
</protein>
<dbReference type="SUPFAM" id="SSF56399">
    <property type="entry name" value="ADP-ribosylation"/>
    <property type="match status" value="1"/>
</dbReference>
<dbReference type="AlphaFoldDB" id="W4FTS6"/>
<evidence type="ECO:0000313" key="1">
    <source>
        <dbReference type="EMBL" id="ETV70910.1"/>
    </source>
</evidence>
<dbReference type="Gene3D" id="3.90.228.10">
    <property type="match status" value="1"/>
</dbReference>